<dbReference type="Gene3D" id="3.10.100.10">
    <property type="entry name" value="Mannose-Binding Protein A, subunit A"/>
    <property type="match status" value="1"/>
</dbReference>
<dbReference type="Pfam" id="PF00059">
    <property type="entry name" value="Lectin_C"/>
    <property type="match status" value="1"/>
</dbReference>
<dbReference type="OrthoDB" id="2142683at2759"/>
<evidence type="ECO:0000313" key="4">
    <source>
        <dbReference type="Proteomes" id="UP001151699"/>
    </source>
</evidence>
<dbReference type="Proteomes" id="UP001151699">
    <property type="component" value="Unassembled WGS sequence"/>
</dbReference>
<organism evidence="3 4">
    <name type="scientific">Pseudolycoriella hygida</name>
    <dbReference type="NCBI Taxonomy" id="35572"/>
    <lineage>
        <taxon>Eukaryota</taxon>
        <taxon>Metazoa</taxon>
        <taxon>Ecdysozoa</taxon>
        <taxon>Arthropoda</taxon>
        <taxon>Hexapoda</taxon>
        <taxon>Insecta</taxon>
        <taxon>Pterygota</taxon>
        <taxon>Neoptera</taxon>
        <taxon>Endopterygota</taxon>
        <taxon>Diptera</taxon>
        <taxon>Nematocera</taxon>
        <taxon>Sciaroidea</taxon>
        <taxon>Sciaridae</taxon>
        <taxon>Pseudolycoriella</taxon>
    </lineage>
</organism>
<protein>
    <submittedName>
        <fullName evidence="3">Macrophage mannose receptor 1</fullName>
    </submittedName>
</protein>
<proteinExistence type="predicted"/>
<comment type="caution">
    <text evidence="3">The sequence shown here is derived from an EMBL/GenBank/DDBJ whole genome shotgun (WGS) entry which is preliminary data.</text>
</comment>
<reference evidence="3" key="1">
    <citation type="submission" date="2022-07" db="EMBL/GenBank/DDBJ databases">
        <authorList>
            <person name="Trinca V."/>
            <person name="Uliana J.V.C."/>
            <person name="Torres T.T."/>
            <person name="Ward R.J."/>
            <person name="Monesi N."/>
        </authorList>
    </citation>
    <scope>NUCLEOTIDE SEQUENCE</scope>
    <source>
        <strain evidence="3">HSMRA1968</strain>
        <tissue evidence="3">Whole embryos</tissue>
    </source>
</reference>
<evidence type="ECO:0000256" key="1">
    <source>
        <dbReference type="SAM" id="SignalP"/>
    </source>
</evidence>
<gene>
    <name evidence="3" type="primary">Mrc1_1</name>
    <name evidence="3" type="ORF">Bhyg_16658</name>
</gene>
<dbReference type="CDD" id="cd00037">
    <property type="entry name" value="CLECT"/>
    <property type="match status" value="1"/>
</dbReference>
<dbReference type="EMBL" id="WJQU01001981">
    <property type="protein sequence ID" value="KAJ6633481.1"/>
    <property type="molecule type" value="Genomic_DNA"/>
</dbReference>
<dbReference type="InterPro" id="IPR016186">
    <property type="entry name" value="C-type_lectin-like/link_sf"/>
</dbReference>
<dbReference type="InterPro" id="IPR016187">
    <property type="entry name" value="CTDL_fold"/>
</dbReference>
<feature type="signal peptide" evidence="1">
    <location>
        <begin position="1"/>
        <end position="17"/>
    </location>
</feature>
<feature type="chain" id="PRO_5040213991" evidence="1">
    <location>
        <begin position="18"/>
        <end position="179"/>
    </location>
</feature>
<keyword evidence="4" id="KW-1185">Reference proteome</keyword>
<sequence length="179" mass="20854">MKESFLFLLLIVVGSTAVPAKSASKELQYIGTYKSVDVREDYYHENYYFVSPFSATWSRADEDCRFQLGPNTTLVAIESEEEWKFLRVLLDNYGFGTTYWTSGMYDSSRQLWRWTSNNVALPPWAPWGSGFPSAPNELLRVLLYHTNRYDTTWRTVHGTQLHRYICELRRDTDATTCSD</sequence>
<dbReference type="InterPro" id="IPR001304">
    <property type="entry name" value="C-type_lectin-like"/>
</dbReference>
<keyword evidence="1" id="KW-0732">Signal</keyword>
<accession>A0A9Q0MNG8</accession>
<keyword evidence="3" id="KW-0675">Receptor</keyword>
<evidence type="ECO:0000313" key="3">
    <source>
        <dbReference type="EMBL" id="KAJ6633481.1"/>
    </source>
</evidence>
<feature type="domain" description="C-type lectin" evidence="2">
    <location>
        <begin position="42"/>
        <end position="167"/>
    </location>
</feature>
<name>A0A9Q0MNG8_9DIPT</name>
<dbReference type="AlphaFoldDB" id="A0A9Q0MNG8"/>
<dbReference type="SUPFAM" id="SSF56436">
    <property type="entry name" value="C-type lectin-like"/>
    <property type="match status" value="1"/>
</dbReference>
<dbReference type="SMART" id="SM00034">
    <property type="entry name" value="CLECT"/>
    <property type="match status" value="1"/>
</dbReference>
<evidence type="ECO:0000259" key="2">
    <source>
        <dbReference type="PROSITE" id="PS50041"/>
    </source>
</evidence>
<dbReference type="PROSITE" id="PS50041">
    <property type="entry name" value="C_TYPE_LECTIN_2"/>
    <property type="match status" value="1"/>
</dbReference>